<dbReference type="EMBL" id="ABFC01000988">
    <property type="protein sequence ID" value="EFA28024.1"/>
    <property type="molecule type" value="Genomic_DNA"/>
</dbReference>
<organism evidence="1">
    <name type="scientific">Haemophilus influenzae HK1212</name>
    <dbReference type="NCBI Taxonomy" id="456482"/>
    <lineage>
        <taxon>Bacteria</taxon>
        <taxon>Pseudomonadati</taxon>
        <taxon>Pseudomonadota</taxon>
        <taxon>Gammaproteobacteria</taxon>
        <taxon>Pasteurellales</taxon>
        <taxon>Pasteurellaceae</taxon>
        <taxon>Haemophilus</taxon>
    </lineage>
</organism>
<feature type="non-terminal residue" evidence="1">
    <location>
        <position position="1"/>
    </location>
</feature>
<proteinExistence type="predicted"/>
<evidence type="ECO:0000313" key="1">
    <source>
        <dbReference type="EMBL" id="EFA28024.1"/>
    </source>
</evidence>
<protein>
    <submittedName>
        <fullName evidence="1">Uncharacterized protein</fullName>
    </submittedName>
</protein>
<reference evidence="1" key="1">
    <citation type="journal article" date="2010" name="Genomics">
        <title>Tracing phylogenomic events leading to diversity of Haemophilus influenzae and the emergence of Brazilian Purpuric Fever (BPF)-associated clones.</title>
        <authorList>
            <person name="Papazisi L."/>
            <person name="Ratnayake S."/>
            <person name="Remortel B.G."/>
            <person name="Bock G.R."/>
            <person name="Liang W."/>
            <person name="Saeed A.I."/>
            <person name="Liu J."/>
            <person name="Fleischmann R.D."/>
            <person name="Kilian M."/>
            <person name="Peterson S.N."/>
        </authorList>
    </citation>
    <scope>NUCLEOTIDE SEQUENCE [LARGE SCALE GENOMIC DNA]</scope>
    <source>
        <strain evidence="1">HK1212</strain>
    </source>
</reference>
<dbReference type="AlphaFoldDB" id="A0A7G2JXN4"/>
<accession>A0A7G2JXN4</accession>
<comment type="caution">
    <text evidence="1">The sequence shown here is derived from an EMBL/GenBank/DDBJ whole genome shotgun (WGS) entry which is preliminary data.</text>
</comment>
<sequence>RHCLFHKNVCNTRVQKCVQWSIEQIEIDPNRYKNTTF</sequence>
<name>A0A7G2JXN4_HAEIF</name>
<gene>
    <name evidence="1" type="ORF">HAINFHK1212_0757</name>
</gene>